<sequence length="2151" mass="246253">MDQDLPKKKAPLASHCDTPLTLNNVRKALLNPAPGQYINSNNACRKEWNMIKGKFFIGNLKNFDLSGIQKYLLSQFEVSHNELELLEFKQALIISERLFEIQVTDLINYLGLDTSKIPLTLLTENKKLKQLYMRKAFFEEAVIMTSSCSMESGSWWRRKGAKLVYFQSPGATFVASQNLFLINLNNESTLVSRDHLTLLSDLAAQRCNIYLQTLITNYEGYPDYPTLIEMEQMIDIGDSILERCGNEAYKLIYTLESSCVSRLAGNFEGGLWENSTYRETVYNDMLVIAEGLNVSDLLEKREKLLTKIFDRHVNALSQIYGLYRIWGHPTLEPLKGVIALKSKGTCPRFYMSHLSQAIANKFKEDFIIRHINRHKDWPDINVEELSPSNPIRVHYERKLHYPLHDRYYHRDDLTMIKFNKIFPVDPKFDLIEFIDDKSLSLGLPELIEEITNRKSIGTALSRSLLLHFLKSDISDPEEFLREIDLNGFPLWEMCVGVHEKEREGKLLARLFGLLTLIKRSYVVLTEKLIAEHIFPYFPEITMVDDELALEKKRLNFTTGKESTIFISIDFSKWNTNMREPDTSPFYEILDQMFGFTNCFGRTHEMFFNSWLYLIDGTYLPEVTDQGLKEDIGCWKHHLGGIEGLRQKGWTVWTIALIRLSAESFLFTLRIMGQGDNVMLALDFPDETPDFQVVEQTKNFIAKLNDLLSKIGPPLKVEETWISRDLYLYGKYPIYKGAALTMSLKKSCRMFRSCNEDYPTIESSLSSLAANLFAAVASDNFTQHIFFTYLVELIGLFQCNLRKPYLQSRSIPELIKRQGSFQLRSGEGQSKTVRTPDVLKRDGLQSDSVLMGLAICPRTLGGYPIVLYASLLVKGFPDQVSYDIATLKIMRLKANTGLKLQISTILNPYLSSDLNYELLIMNPEALNLEASPSPSEARRSTMIEFLKTTDRITQPYVIEFLQLADKREVEGLVEFLTSPVTLHPKVLNTFMQATPYYRAQQVIGKLQKTPTMARIYQKEGEKDIHRLLERSELTHMKSILRNIFNSSGRMDIDFMKSSAVHHASFLRDAGWRKNIVGVDSAPPHEVFGVELIHGSQDCREEFELDKGFITIRICATPAQCRDSLFPGPVFPYRGSVTKSKNESVASKIKTRTPSLLQRGLKVAELENWVFEKGSELSRLAERLVETLTDLPYELLTPDLDQVSGCYQHRLRTDRIDNGGTCSVLPNKSTHFQLDTSTLFYLNKGSKNKNFMFQPPLVMSLLILGEACLNNNLPLEGLQLIHLHIKDSRSIQDISDTPPDYRHTSGKIEFYQRRASPYLYFPKEKILPYLTTSLRFPKSPSQEVKNSPVFDRFHSLFAYDSLHILDPWAWTSGQTPRLVSSGVSINWAMACDLKVYIQLLARLLIISLSNAERTVSVQNYLIICLTIIRNSPLESWCNLANLSFNSSYPGRILESCGLINPQGSEILTTESVATLLKTAVLSEISKLIEDPKTALTTIDSLWAPTNVPPSLHPLRVIKTLNSMSQYKFIPAWILKDIKEEVTKIQLGQENRTHSIGVHADFGMKHIVVGISAESLDYLCKVVDSTSGIQHELRGAHTALTYSQLRPEMVESFITTLPLIKTTERRGLTRNMTLKPKMEKRDYSMYANRPTPLPTSGSFKLLSIITAFDIRGFKAVACLADGGGGFTRAFCQMEEIDTVFFNTLVKPGDYIPQLSPIQNVPGVSDLPEWERKKLIGLDITNTFPSDITGAGYPEFIFSKLGVPFDIVTGDAESPSLFKEENILTLFRAYRDFCMVHHSKFGLFKLHLKSLEIIYQCIVIMKTYFLQVQIVRSLFSLRSNTEIYLVCQNPTSEIRPCSLKDLDNLQLDSHDQIELSRRLKNLFGPLNIISPRSNISLNARIYHRFLVRHIHVTDQRNQLKGVFPWLTNEMFNSHDPECSIVYPDTLSQWIKTVHRTRTFALQSRTSKTRYEDFMTSELQLLTMSFIFLILHSVHENSWNHVIPSVLNDGLLIWYKTRGKKWDFLLWIGDLPEPSKLTSTRCYPVSKMIGHTLIQKLSRFVGWGRILGLSKPKNSHTDNLLVAFKSSKAIKDGRYQDRPKNEFLWKMINGRNEGPIRKWHEIPDFLLKQDKRIKQEDTLQSREIETTLEDSDVDEP</sequence>
<evidence type="ECO:0000256" key="8">
    <source>
        <dbReference type="ARBA" id="ARBA00022679"/>
    </source>
</evidence>
<dbReference type="InterPro" id="IPR014023">
    <property type="entry name" value="Mononeg_RNA_pol_cat"/>
</dbReference>
<evidence type="ECO:0000256" key="11">
    <source>
        <dbReference type="ARBA" id="ARBA00022741"/>
    </source>
</evidence>
<dbReference type="EC" id="2.7.7.48" evidence="3"/>
<dbReference type="GO" id="GO:0016787">
    <property type="term" value="F:hydrolase activity"/>
    <property type="evidence" value="ECO:0007669"/>
    <property type="project" value="UniProtKB-KW"/>
</dbReference>
<evidence type="ECO:0000256" key="1">
    <source>
        <dbReference type="ARBA" id="ARBA00004192"/>
    </source>
</evidence>
<dbReference type="Proteomes" id="UP000681590">
    <property type="component" value="Segment"/>
</dbReference>
<evidence type="ECO:0000256" key="16">
    <source>
        <dbReference type="ARBA" id="ARBA00023042"/>
    </source>
</evidence>
<keyword evidence="7" id="KW-0507">mRNA processing</keyword>
<reference evidence="29" key="2">
    <citation type="submission" date="2020-03" db="EMBL/GenBank/DDBJ databases">
        <authorList>
            <person name="Kafer S."/>
            <person name="Paraskevopoulou S."/>
            <person name="Zirkel F."/>
            <person name="Wieseke N."/>
            <person name="Donath A."/>
            <person name="Petersen M."/>
            <person name="Jones T.C."/>
            <person name="Liu S."/>
            <person name="Zhou X."/>
            <person name="Middendorf M."/>
            <person name="Junglen S."/>
            <person name="Misof B."/>
            <person name="Drosten C."/>
        </authorList>
    </citation>
    <scope>NUCLEOTIDE SEQUENCE</scope>
    <source>
        <strain evidence="29">OKIAV34</strain>
    </source>
</reference>
<accession>A0A7D7F8F8</accession>
<keyword evidence="11" id="KW-0547">Nucleotide-binding</keyword>
<dbReference type="GeneID" id="80536797"/>
<feature type="domain" description="Mononegavirus-type SAM-dependent 2'-O-MTase" evidence="28">
    <location>
        <begin position="1646"/>
        <end position="1842"/>
    </location>
</feature>
<dbReference type="GO" id="GO:0003968">
    <property type="term" value="F:RNA-directed RNA polymerase activity"/>
    <property type="evidence" value="ECO:0007669"/>
    <property type="project" value="UniProtKB-KW"/>
</dbReference>
<evidence type="ECO:0000256" key="2">
    <source>
        <dbReference type="ARBA" id="ARBA00004328"/>
    </source>
</evidence>
<organism evidence="29 30">
    <name type="scientific">Lepidopteran rhabdo-related virus 34</name>
    <dbReference type="NCBI Taxonomy" id="2847825"/>
    <lineage>
        <taxon>Viruses</taxon>
        <taxon>Riboviria</taxon>
        <taxon>Orthornavirae</taxon>
        <taxon>Negarnaviricota</taxon>
        <taxon>Haploviricotina</taxon>
        <taxon>Monjiviricetes</taxon>
        <taxon>Mononegavirales</taxon>
        <taxon>Rhabdoviridae</taxon>
        <taxon>Deltarhabdovirinae</taxon>
        <taxon>Betapaprhavirus</taxon>
        <taxon>Betapaprhavirus sylvina</taxon>
    </lineage>
</organism>
<keyword evidence="6" id="KW-0489">Methyltransferase</keyword>
<reference evidence="29" key="1">
    <citation type="journal article" date="2019" name="PLoS Pathog.">
        <title>Re-assessing the diversity of negative strand RNA viruses in insects.</title>
        <authorList>
            <person name="Kafer S."/>
            <person name="Paraskevopoulou S."/>
            <person name="Zirkel F."/>
            <person name="Wieseke N."/>
            <person name="Donath A."/>
            <person name="Petersen M."/>
            <person name="Jones T.C."/>
            <person name="Liu S."/>
            <person name="Zhou X."/>
            <person name="Middendorf M."/>
            <person name="Junglen S."/>
            <person name="Misof B."/>
            <person name="Drosten C."/>
        </authorList>
    </citation>
    <scope>NUCLEOTIDE SEQUENCE</scope>
    <source>
        <strain evidence="29">OKIAV34</strain>
    </source>
</reference>
<keyword evidence="13" id="KW-0067">ATP-binding</keyword>
<keyword evidence="14" id="KW-0946">Virion</keyword>
<evidence type="ECO:0000259" key="27">
    <source>
        <dbReference type="PROSITE" id="PS50526"/>
    </source>
</evidence>
<evidence type="ECO:0000256" key="21">
    <source>
        <dbReference type="ARBA" id="ARBA00026099"/>
    </source>
</evidence>
<keyword evidence="16" id="KW-0506">mRNA capping</keyword>
<keyword evidence="17" id="KW-1035">Host cytoplasm</keyword>
<evidence type="ECO:0000256" key="26">
    <source>
        <dbReference type="ARBA" id="ARBA00048548"/>
    </source>
</evidence>
<evidence type="ECO:0000256" key="13">
    <source>
        <dbReference type="ARBA" id="ARBA00022840"/>
    </source>
</evidence>
<evidence type="ECO:0000256" key="4">
    <source>
        <dbReference type="ARBA" id="ARBA00012582"/>
    </source>
</evidence>
<dbReference type="InterPro" id="IPR025786">
    <property type="entry name" value="Mononega_L_MeTrfase"/>
</dbReference>
<keyword evidence="12" id="KW-0378">Hydrolase</keyword>
<name>A0A7D7F8F8_9RHAB</name>
<evidence type="ECO:0000256" key="17">
    <source>
        <dbReference type="ARBA" id="ARBA00023200"/>
    </source>
</evidence>
<dbReference type="RefSeq" id="YP_010798566.1">
    <property type="nucleotide sequence ID" value="NC_076490.1"/>
</dbReference>
<evidence type="ECO:0000256" key="18">
    <source>
        <dbReference type="ARBA" id="ARBA00023268"/>
    </source>
</evidence>
<evidence type="ECO:0000256" key="24">
    <source>
        <dbReference type="ARBA" id="ARBA00047332"/>
    </source>
</evidence>
<dbReference type="EMBL" id="MT153466">
    <property type="protein sequence ID" value="QMP82255.1"/>
    <property type="molecule type" value="Viral_cRNA"/>
</dbReference>
<keyword evidence="18" id="KW-0511">Multifunctional enzyme</keyword>
<evidence type="ECO:0000256" key="20">
    <source>
        <dbReference type="ARBA" id="ARBA00024499"/>
    </source>
</evidence>
<evidence type="ECO:0000256" key="22">
    <source>
        <dbReference type="ARBA" id="ARBA00030436"/>
    </source>
</evidence>
<evidence type="ECO:0000256" key="25">
    <source>
        <dbReference type="ARBA" id="ARBA00047370"/>
    </source>
</evidence>
<feature type="domain" description="RdRp catalytic" evidence="27">
    <location>
        <begin position="562"/>
        <end position="736"/>
    </location>
</feature>
<comment type="catalytic activity">
    <reaction evidence="20">
        <text>a 5'-end (5'-triphosphoguanosine)-(2'-O-methyladenylyl)-adenylyl-cytidylyl-adenosine in mRNA + S-adenosyl-L-methionine = a 5'-end (N(7)-methyl 5'-triphosphoguanosine)-(2'-O-methyladenylyl)-adenylyl-cytidylyl-adenosine in mRNA + S-adenosyl-L-homocysteine</text>
        <dbReference type="Rhea" id="RHEA:65440"/>
        <dbReference type="Rhea" id="RHEA-COMP:16798"/>
        <dbReference type="Rhea" id="RHEA-COMP:16801"/>
        <dbReference type="ChEBI" id="CHEBI:57856"/>
        <dbReference type="ChEBI" id="CHEBI:59789"/>
        <dbReference type="ChEBI" id="CHEBI:156482"/>
        <dbReference type="ChEBI" id="CHEBI:156483"/>
    </reaction>
</comment>
<keyword evidence="9" id="KW-0949">S-adenosyl-L-methionine</keyword>
<evidence type="ECO:0000256" key="19">
    <source>
        <dbReference type="ARBA" id="ARBA00024494"/>
    </source>
</evidence>
<keyword evidence="5 29" id="KW-0696">RNA-directed RNA polymerase</keyword>
<keyword evidence="15" id="KW-0693">Viral RNA replication</keyword>
<evidence type="ECO:0000256" key="5">
    <source>
        <dbReference type="ARBA" id="ARBA00022484"/>
    </source>
</evidence>
<comment type="subcellular location">
    <subcellularLocation>
        <location evidence="1">Host cytoplasm</location>
    </subcellularLocation>
    <subcellularLocation>
        <location evidence="2">Virion</location>
    </subcellularLocation>
</comment>
<proteinExistence type="predicted"/>
<dbReference type="EC" id="2.7.7.88" evidence="4"/>
<protein>
    <recommendedName>
        <fullName evidence="23">Replicase</fullName>
        <ecNumber evidence="21">2.1.1.375</ecNumber>
        <ecNumber evidence="3">2.7.7.48</ecNumber>
        <ecNumber evidence="4">2.7.7.88</ecNumber>
    </recommendedName>
    <alternativeName>
        <fullName evidence="22">Transcriptase</fullName>
    </alternativeName>
</protein>
<evidence type="ECO:0000313" key="30">
    <source>
        <dbReference type="Proteomes" id="UP000681590"/>
    </source>
</evidence>
<comment type="catalytic activity">
    <reaction evidence="19">
        <text>a 5'-end triphospho-adenylyl-adenylyl-cytidylyl-adenosine in mRNA + GDP + H(+) = a 5'-end (5'-triphosphoguanosine)-adenylyl-adenylyl-cytidylyl-adenosine in mRNA + diphosphate</text>
        <dbReference type="Rhea" id="RHEA:65436"/>
        <dbReference type="Rhea" id="RHEA-COMP:16797"/>
        <dbReference type="Rhea" id="RHEA-COMP:16799"/>
        <dbReference type="ChEBI" id="CHEBI:15378"/>
        <dbReference type="ChEBI" id="CHEBI:33019"/>
        <dbReference type="ChEBI" id="CHEBI:58189"/>
        <dbReference type="ChEBI" id="CHEBI:156484"/>
        <dbReference type="ChEBI" id="CHEBI:156503"/>
        <dbReference type="EC" id="2.7.7.88"/>
    </reaction>
</comment>
<evidence type="ECO:0000259" key="28">
    <source>
        <dbReference type="PROSITE" id="PS51590"/>
    </source>
</evidence>
<dbReference type="GO" id="GO:0030430">
    <property type="term" value="C:host cell cytoplasm"/>
    <property type="evidence" value="ECO:0007669"/>
    <property type="project" value="UniProtKB-SubCell"/>
</dbReference>
<keyword evidence="30" id="KW-1185">Reference proteome</keyword>
<dbReference type="KEGG" id="vg:80536797"/>
<dbReference type="Pfam" id="PF14318">
    <property type="entry name" value="Mononeg_mRNAcap"/>
    <property type="match status" value="1"/>
</dbReference>
<comment type="catalytic activity">
    <reaction evidence="26">
        <text>GTP + H2O = GDP + phosphate + H(+)</text>
        <dbReference type="Rhea" id="RHEA:19669"/>
        <dbReference type="ChEBI" id="CHEBI:15377"/>
        <dbReference type="ChEBI" id="CHEBI:15378"/>
        <dbReference type="ChEBI" id="CHEBI:37565"/>
        <dbReference type="ChEBI" id="CHEBI:43474"/>
        <dbReference type="ChEBI" id="CHEBI:58189"/>
    </reaction>
</comment>
<evidence type="ECO:0000256" key="15">
    <source>
        <dbReference type="ARBA" id="ARBA00022953"/>
    </source>
</evidence>
<keyword evidence="8" id="KW-0808">Transferase</keyword>
<evidence type="ECO:0000256" key="6">
    <source>
        <dbReference type="ARBA" id="ARBA00022603"/>
    </source>
</evidence>
<dbReference type="GO" id="GO:0044423">
    <property type="term" value="C:virion component"/>
    <property type="evidence" value="ECO:0007669"/>
    <property type="project" value="UniProtKB-KW"/>
</dbReference>
<dbReference type="GO" id="GO:0004482">
    <property type="term" value="F:mRNA 5'-cap (guanine-N7-)-methyltransferase activity"/>
    <property type="evidence" value="ECO:0007669"/>
    <property type="project" value="InterPro"/>
</dbReference>
<evidence type="ECO:0000256" key="3">
    <source>
        <dbReference type="ARBA" id="ARBA00012494"/>
    </source>
</evidence>
<dbReference type="PROSITE" id="PS51590">
    <property type="entry name" value="SAM_MT_MNV_L"/>
    <property type="match status" value="1"/>
</dbReference>
<evidence type="ECO:0000256" key="10">
    <source>
        <dbReference type="ARBA" id="ARBA00022695"/>
    </source>
</evidence>
<evidence type="ECO:0000256" key="9">
    <source>
        <dbReference type="ARBA" id="ARBA00022691"/>
    </source>
</evidence>
<dbReference type="GO" id="GO:0005524">
    <property type="term" value="F:ATP binding"/>
    <property type="evidence" value="ECO:0007669"/>
    <property type="project" value="UniProtKB-KW"/>
</dbReference>
<dbReference type="Pfam" id="PF14314">
    <property type="entry name" value="Methyltrans_Mon_2nd"/>
    <property type="match status" value="1"/>
</dbReference>
<dbReference type="Pfam" id="PF00946">
    <property type="entry name" value="Mononeg_RNA_pol"/>
    <property type="match status" value="1"/>
</dbReference>
<evidence type="ECO:0000256" key="14">
    <source>
        <dbReference type="ARBA" id="ARBA00022844"/>
    </source>
</evidence>
<dbReference type="InterPro" id="IPR039530">
    <property type="entry name" value="L_methyltransferase_rhabdo"/>
</dbReference>
<evidence type="ECO:0000256" key="23">
    <source>
        <dbReference type="ARBA" id="ARBA00031012"/>
    </source>
</evidence>
<evidence type="ECO:0000313" key="29">
    <source>
        <dbReference type="EMBL" id="QMP82255.1"/>
    </source>
</evidence>
<dbReference type="InterPro" id="IPR026890">
    <property type="entry name" value="Mononeg_mRNAcap"/>
</dbReference>
<dbReference type="PROSITE" id="PS50526">
    <property type="entry name" value="RDRP_SSRNA_NEG_NONSEG"/>
    <property type="match status" value="1"/>
</dbReference>
<dbReference type="EC" id="2.1.1.375" evidence="21"/>
<comment type="catalytic activity">
    <reaction evidence="24">
        <text>a 5'-end (5'-triphosphoguanosine)-adenylyl-adenylyl-cytidylyl-adenosine in mRNA + S-adenosyl-L-methionine = a 5'-end (5'-triphosphoguanosine)-(2'-O-methyladenylyl)-adenylyl-cytidylyl-adenosine in mRNA + S-adenosyl-L-homocysteine + H(+)</text>
        <dbReference type="Rhea" id="RHEA:65380"/>
        <dbReference type="Rhea" id="RHEA-COMP:16797"/>
        <dbReference type="Rhea" id="RHEA-COMP:16801"/>
        <dbReference type="ChEBI" id="CHEBI:15378"/>
        <dbReference type="ChEBI" id="CHEBI:57856"/>
        <dbReference type="ChEBI" id="CHEBI:59789"/>
        <dbReference type="ChEBI" id="CHEBI:156482"/>
        <dbReference type="ChEBI" id="CHEBI:156484"/>
    </reaction>
</comment>
<evidence type="ECO:0000256" key="7">
    <source>
        <dbReference type="ARBA" id="ARBA00022664"/>
    </source>
</evidence>
<keyword evidence="10" id="KW-0548">Nucleotidyltransferase</keyword>
<evidence type="ECO:0000256" key="12">
    <source>
        <dbReference type="ARBA" id="ARBA00022801"/>
    </source>
</evidence>
<comment type="catalytic activity">
    <reaction evidence="25">
        <text>a 5'-end (5'-triphosphoguanosine)-adenylyl-adenylyl-cytidylyl-adenosine in mRNA + 2 S-adenosyl-L-methionine = a 5'-end (N(7)-methyl 5'-triphosphoguanosine)-(2'-O-methyladenylyl)-adenylyl-cytidylyl-adenosine in mRNA + 2 S-adenosyl-L-homocysteine + H(+)</text>
        <dbReference type="Rhea" id="RHEA:65376"/>
        <dbReference type="Rhea" id="RHEA-COMP:16797"/>
        <dbReference type="Rhea" id="RHEA-COMP:16798"/>
        <dbReference type="ChEBI" id="CHEBI:15378"/>
        <dbReference type="ChEBI" id="CHEBI:57856"/>
        <dbReference type="ChEBI" id="CHEBI:59789"/>
        <dbReference type="ChEBI" id="CHEBI:156483"/>
        <dbReference type="ChEBI" id="CHEBI:156484"/>
        <dbReference type="EC" id="2.1.1.375"/>
    </reaction>
</comment>